<dbReference type="PANTHER" id="PTHR11306:SF64">
    <property type="entry name" value="LEGUMINOSIN GROUP578 SECRETED PEPTIDE"/>
    <property type="match status" value="1"/>
</dbReference>
<dbReference type="GO" id="GO:0032366">
    <property type="term" value="P:intracellular sterol transport"/>
    <property type="evidence" value="ECO:0007669"/>
    <property type="project" value="InterPro"/>
</dbReference>
<feature type="domain" description="MD-2-related lipid-recognition" evidence="3">
    <location>
        <begin position="22"/>
        <end position="137"/>
    </location>
</feature>
<organism evidence="4">
    <name type="scientific">Eucalyptus grandis</name>
    <name type="common">Flooded gum</name>
    <dbReference type="NCBI Taxonomy" id="71139"/>
    <lineage>
        <taxon>Eukaryota</taxon>
        <taxon>Viridiplantae</taxon>
        <taxon>Streptophyta</taxon>
        <taxon>Embryophyta</taxon>
        <taxon>Tracheophyta</taxon>
        <taxon>Spermatophyta</taxon>
        <taxon>Magnoliopsida</taxon>
        <taxon>eudicotyledons</taxon>
        <taxon>Gunneridae</taxon>
        <taxon>Pentapetalae</taxon>
        <taxon>rosids</taxon>
        <taxon>malvids</taxon>
        <taxon>Myrtales</taxon>
        <taxon>Myrtaceae</taxon>
        <taxon>Myrtoideae</taxon>
        <taxon>Eucalypteae</taxon>
        <taxon>Eucalyptus</taxon>
    </lineage>
</organism>
<dbReference type="InterPro" id="IPR033917">
    <property type="entry name" value="ML_PG-PI_TP"/>
</dbReference>
<dbReference type="Gene3D" id="2.60.40.770">
    <property type="match status" value="1"/>
</dbReference>
<evidence type="ECO:0000259" key="3">
    <source>
        <dbReference type="SMART" id="SM00737"/>
    </source>
</evidence>
<dbReference type="EMBL" id="KK198762">
    <property type="protein sequence ID" value="KCW50937.1"/>
    <property type="molecule type" value="Genomic_DNA"/>
</dbReference>
<dbReference type="InterPro" id="IPR014756">
    <property type="entry name" value="Ig_E-set"/>
</dbReference>
<dbReference type="FunCoup" id="A0A059AA54">
    <property type="interactions" value="334"/>
</dbReference>
<keyword evidence="1 2" id="KW-0732">Signal</keyword>
<dbReference type="KEGG" id="egr:104421366"/>
<dbReference type="Pfam" id="PF02221">
    <property type="entry name" value="E1_DerP2_DerF2"/>
    <property type="match status" value="1"/>
</dbReference>
<dbReference type="OMA" id="ETACPVA"/>
<reference evidence="4" key="1">
    <citation type="submission" date="2013-07" db="EMBL/GenBank/DDBJ databases">
        <title>The genome of Eucalyptus grandis.</title>
        <authorList>
            <person name="Schmutz J."/>
            <person name="Hayes R."/>
            <person name="Myburg A."/>
            <person name="Tuskan G."/>
            <person name="Grattapaglia D."/>
            <person name="Rokhsar D.S."/>
        </authorList>
    </citation>
    <scope>NUCLEOTIDE SEQUENCE</scope>
    <source>
        <tissue evidence="4">Leaf extractions</tissue>
    </source>
</reference>
<proteinExistence type="predicted"/>
<dbReference type="PANTHER" id="PTHR11306">
    <property type="entry name" value="NIEMANN PICK TYPE C2 PROTEIN NPC2-RELATED"/>
    <property type="match status" value="1"/>
</dbReference>
<name>A0A059AA54_EUCGR</name>
<dbReference type="STRING" id="71139.A0A059AA54"/>
<dbReference type="OrthoDB" id="6409159at2759"/>
<evidence type="ECO:0000313" key="4">
    <source>
        <dbReference type="EMBL" id="KCW50937.1"/>
    </source>
</evidence>
<protein>
    <recommendedName>
        <fullName evidence="3">MD-2-related lipid-recognition domain-containing protein</fullName>
    </recommendedName>
</protein>
<dbReference type="InterPro" id="IPR003172">
    <property type="entry name" value="ML_dom"/>
</dbReference>
<dbReference type="InParanoid" id="A0A059AA54"/>
<dbReference type="Gramene" id="KCW50937">
    <property type="protein sequence ID" value="KCW50937"/>
    <property type="gene ID" value="EUGRSUZ_J00584"/>
</dbReference>
<sequence length="148" mass="16114">MGSLFCILAFALLLPLACATSIKYCDNSGDYVVKVSDVKISPNPVVPGKPTTFDISASTGQNLSNGKVVIRVTYFGVQVHTETHDLCEEISCPITAGKFVLSHTQSLPIFTPPGLYTLRITMEDELNQQLTCISFNFSIRFGSLVFNS</sequence>
<dbReference type="GO" id="GO:0032934">
    <property type="term" value="F:sterol binding"/>
    <property type="evidence" value="ECO:0000318"/>
    <property type="project" value="GO_Central"/>
</dbReference>
<gene>
    <name evidence="4" type="ORF">EUGRSUZ_J00584</name>
</gene>
<evidence type="ECO:0000256" key="1">
    <source>
        <dbReference type="ARBA" id="ARBA00022729"/>
    </source>
</evidence>
<dbReference type="CDD" id="cd00917">
    <property type="entry name" value="PG-PI_TP"/>
    <property type="match status" value="1"/>
</dbReference>
<evidence type="ECO:0000256" key="2">
    <source>
        <dbReference type="SAM" id="SignalP"/>
    </source>
</evidence>
<dbReference type="SUPFAM" id="SSF81296">
    <property type="entry name" value="E set domains"/>
    <property type="match status" value="1"/>
</dbReference>
<accession>A0A059AA54</accession>
<dbReference type="FunFam" id="2.60.40.770:FF:000002">
    <property type="entry name" value="putative phosphatidylglycerol/phosphatidylinositol transfer protein DDB_G0282179"/>
    <property type="match status" value="1"/>
</dbReference>
<feature type="signal peptide" evidence="2">
    <location>
        <begin position="1"/>
        <end position="19"/>
    </location>
</feature>
<dbReference type="eggNOG" id="KOG4680">
    <property type="taxonomic scope" value="Eukaryota"/>
</dbReference>
<dbReference type="AlphaFoldDB" id="A0A059AA54"/>
<dbReference type="SMART" id="SM00737">
    <property type="entry name" value="ML"/>
    <property type="match status" value="1"/>
</dbReference>
<dbReference type="InterPro" id="IPR039670">
    <property type="entry name" value="NPC2-like"/>
</dbReference>
<dbReference type="GO" id="GO:0015918">
    <property type="term" value="P:sterol transport"/>
    <property type="evidence" value="ECO:0000318"/>
    <property type="project" value="GO_Central"/>
</dbReference>
<feature type="chain" id="PRO_5001567436" description="MD-2-related lipid-recognition domain-containing protein" evidence="2">
    <location>
        <begin position="20"/>
        <end position="148"/>
    </location>
</feature>